<dbReference type="Proteomes" id="UP000255543">
    <property type="component" value="Unassembled WGS sequence"/>
</dbReference>
<accession>A0A376VS39</accession>
<evidence type="ECO:0000313" key="3">
    <source>
        <dbReference type="Proteomes" id="UP000255093"/>
    </source>
</evidence>
<gene>
    <name evidence="1" type="primary">bfpD_2</name>
    <name evidence="2" type="synonym">bfpD_1</name>
    <name evidence="2" type="ORF">NCTC8179_07224</name>
    <name evidence="1" type="ORF">NCTC8621_05374</name>
</gene>
<organism evidence="1 3">
    <name type="scientific">Escherichia coli</name>
    <dbReference type="NCBI Taxonomy" id="562"/>
    <lineage>
        <taxon>Bacteria</taxon>
        <taxon>Pseudomonadati</taxon>
        <taxon>Pseudomonadota</taxon>
        <taxon>Gammaproteobacteria</taxon>
        <taxon>Enterobacterales</taxon>
        <taxon>Enterobacteriaceae</taxon>
        <taxon>Escherichia</taxon>
    </lineage>
</organism>
<evidence type="ECO:0000313" key="1">
    <source>
        <dbReference type="EMBL" id="STJ14831.1"/>
    </source>
</evidence>
<evidence type="ECO:0000313" key="2">
    <source>
        <dbReference type="EMBL" id="STO41606.1"/>
    </source>
</evidence>
<proteinExistence type="predicted"/>
<dbReference type="EMBL" id="UGEB01000005">
    <property type="protein sequence ID" value="STO41606.1"/>
    <property type="molecule type" value="Genomic_DNA"/>
</dbReference>
<sequence length="41" mass="4764">MLNKTEKTSDLMFERFKRNVSEIVTGDGGELELTVEQRNTF</sequence>
<evidence type="ECO:0000313" key="4">
    <source>
        <dbReference type="Proteomes" id="UP000255543"/>
    </source>
</evidence>
<dbReference type="Proteomes" id="UP000255093">
    <property type="component" value="Unassembled WGS sequence"/>
</dbReference>
<name>A0A376VS39_ECOLX</name>
<dbReference type="EMBL" id="UGBW01000005">
    <property type="protein sequence ID" value="STJ14831.1"/>
    <property type="molecule type" value="Genomic_DNA"/>
</dbReference>
<protein>
    <submittedName>
        <fullName evidence="1">Nucleotide binding protein</fullName>
    </submittedName>
</protein>
<dbReference type="AlphaFoldDB" id="A0A376VS39"/>
<reference evidence="3 4" key="1">
    <citation type="submission" date="2018-06" db="EMBL/GenBank/DDBJ databases">
        <authorList>
            <consortium name="Pathogen Informatics"/>
            <person name="Doyle S."/>
        </authorList>
    </citation>
    <scope>NUCLEOTIDE SEQUENCE [LARGE SCALE GENOMIC DNA]</scope>
    <source>
        <strain evidence="2 4">NCTC8179</strain>
        <strain evidence="1 3">NCTC8621</strain>
    </source>
</reference>